<accession>A0A8H6KFD1</accession>
<name>A0A8H6KFD1_9PEZI</name>
<keyword evidence="2" id="KW-1185">Reference proteome</keyword>
<dbReference type="EMBL" id="WIGM01000289">
    <property type="protein sequence ID" value="KAF6830248.1"/>
    <property type="molecule type" value="Genomic_DNA"/>
</dbReference>
<dbReference type="AlphaFoldDB" id="A0A8H6KFD1"/>
<organism evidence="1 2">
    <name type="scientific">Colletotrichum musicola</name>
    <dbReference type="NCBI Taxonomy" id="2175873"/>
    <lineage>
        <taxon>Eukaryota</taxon>
        <taxon>Fungi</taxon>
        <taxon>Dikarya</taxon>
        <taxon>Ascomycota</taxon>
        <taxon>Pezizomycotina</taxon>
        <taxon>Sordariomycetes</taxon>
        <taxon>Hypocreomycetidae</taxon>
        <taxon>Glomerellales</taxon>
        <taxon>Glomerellaceae</taxon>
        <taxon>Colletotrichum</taxon>
        <taxon>Colletotrichum orchidearum species complex</taxon>
    </lineage>
</organism>
<evidence type="ECO:0008006" key="3">
    <source>
        <dbReference type="Google" id="ProtNLM"/>
    </source>
</evidence>
<sequence length="150" mass="16722">MEAVSAAASIAGLLSVAGHVVNGVVKLNAIVQDMKDVDERAKSLGKEVELLTRTLDELRSVLHTLEGCFVSRNRASWESNTAAINSHLIQCCSEVEQWIVSLGSIRNPQLTRRKIIEMFQKRRQRKLSNMEAKLESHRLQLGLDIGTLNM</sequence>
<gene>
    <name evidence="1" type="ORF">CMUS01_07829</name>
</gene>
<evidence type="ECO:0000313" key="2">
    <source>
        <dbReference type="Proteomes" id="UP000639643"/>
    </source>
</evidence>
<proteinExistence type="predicted"/>
<protein>
    <recommendedName>
        <fullName evidence="3">Fungal N-terminal domain-containing protein</fullName>
    </recommendedName>
</protein>
<evidence type="ECO:0000313" key="1">
    <source>
        <dbReference type="EMBL" id="KAF6830248.1"/>
    </source>
</evidence>
<dbReference type="Proteomes" id="UP000639643">
    <property type="component" value="Unassembled WGS sequence"/>
</dbReference>
<reference evidence="1" key="1">
    <citation type="journal article" date="2020" name="Phytopathology">
        <title>Genome Sequence Resources of Colletotrichum truncatum, C. plurivorum, C. musicola, and C. sojae: Four Species Pathogenic to Soybean (Glycine max).</title>
        <authorList>
            <person name="Rogerio F."/>
            <person name="Boufleur T.R."/>
            <person name="Ciampi-Guillardi M."/>
            <person name="Sukno S.A."/>
            <person name="Thon M.R."/>
            <person name="Massola Junior N.S."/>
            <person name="Baroncelli R."/>
        </authorList>
    </citation>
    <scope>NUCLEOTIDE SEQUENCE</scope>
    <source>
        <strain evidence="1">LFN0074</strain>
    </source>
</reference>
<comment type="caution">
    <text evidence="1">The sequence shown here is derived from an EMBL/GenBank/DDBJ whole genome shotgun (WGS) entry which is preliminary data.</text>
</comment>
<dbReference type="OrthoDB" id="5344057at2759"/>